<comment type="caution">
    <text evidence="6">The sequence shown here is derived from an EMBL/GenBank/DDBJ whole genome shotgun (WGS) entry which is preliminary data.</text>
</comment>
<dbReference type="InterPro" id="IPR000184">
    <property type="entry name" value="Bac_surfAg_D15"/>
</dbReference>
<organism evidence="6 7">
    <name type="scientific">Pseudahrensia aquimaris</name>
    <dbReference type="NCBI Taxonomy" id="744461"/>
    <lineage>
        <taxon>Bacteria</taxon>
        <taxon>Pseudomonadati</taxon>
        <taxon>Pseudomonadota</taxon>
        <taxon>Alphaproteobacteria</taxon>
        <taxon>Hyphomicrobiales</taxon>
        <taxon>Ahrensiaceae</taxon>
        <taxon>Pseudahrensia</taxon>
    </lineage>
</organism>
<dbReference type="InterPro" id="IPR010827">
    <property type="entry name" value="BamA/TamA_POTRA"/>
</dbReference>
<dbReference type="InterPro" id="IPR039910">
    <property type="entry name" value="D15-like"/>
</dbReference>
<reference evidence="7" key="1">
    <citation type="journal article" date="2019" name="Int. J. Syst. Evol. Microbiol.">
        <title>The Global Catalogue of Microorganisms (GCM) 10K type strain sequencing project: providing services to taxonomists for standard genome sequencing and annotation.</title>
        <authorList>
            <consortium name="The Broad Institute Genomics Platform"/>
            <consortium name="The Broad Institute Genome Sequencing Center for Infectious Disease"/>
            <person name="Wu L."/>
            <person name="Ma J."/>
        </authorList>
    </citation>
    <scope>NUCLEOTIDE SEQUENCE [LARGE SCALE GENOMIC DNA]</scope>
    <source>
        <strain evidence="7">CCUG 60023</strain>
    </source>
</reference>
<comment type="subcellular location">
    <subcellularLocation>
        <location evidence="1">Membrane</location>
    </subcellularLocation>
</comment>
<dbReference type="Proteomes" id="UP001597101">
    <property type="component" value="Unassembled WGS sequence"/>
</dbReference>
<keyword evidence="7" id="KW-1185">Reference proteome</keyword>
<dbReference type="EMBL" id="JBHTJV010000010">
    <property type="protein sequence ID" value="MFD0917159.1"/>
    <property type="molecule type" value="Genomic_DNA"/>
</dbReference>
<evidence type="ECO:0000313" key="7">
    <source>
        <dbReference type="Proteomes" id="UP001597101"/>
    </source>
</evidence>
<evidence type="ECO:0000256" key="2">
    <source>
        <dbReference type="ARBA" id="ARBA00022452"/>
    </source>
</evidence>
<sequence length="642" mass="69749">MSNRWKFRPAHLGFAVLLGTVALPHPALALELFGYCLIGKCESQANDAVEFIDPRFYSLTFDVDPDTPEKVQDAVKSSSQLWLGRDAAVAGEAGIIARSKGDYRRILAALYDSGYYGGTISITVNGREAADLPAFQELPTSSNIAVTVEAGPVYRFSSAAVENRAPENPNPDDKTIDLDETGYIVGEEAKAASIRKAGRLFVEEWRQQGYAKAEIAERVATAVHPDKELNVRMRMAPGRRASYGDITVSGTERMDPDFVAYMIGVEPGAEFDPDDLERARKRLDRLGVFSSRRIEEAAEISASGLLPLSVIVNEQKLRRIGLGATLSSVDGIGIQGYWLHRNLFGKAESLRLEANIGGLGATFQPDEFDYSLGATFTKPGFYNPDTDLISNIFAKRDFNETFDETSAGASLGFKSYYSDKITLSASGFASYGKFDDAFGDRRFLTAGFQSDIVYDGRDSKLDPTEGFYARFDARPFYEWEFGNPAARFEAEARTYYDLSDDGRTVLAGRVLAGSIVGQSISETPPDLLFTAGGGNSVRGYSHKSIGIEQADGDISGGRSVLETSLELRRKFTETLGAVAFLDAGIVGEDAFTDFSNDVKLGVGVGLRYYTGLGPIRLDVAMPLDPGKDDAGFAIYAGIGQAF</sequence>
<feature type="domain" description="Bacterial surface antigen (D15)" evidence="4">
    <location>
        <begin position="342"/>
        <end position="642"/>
    </location>
</feature>
<evidence type="ECO:0000259" key="5">
    <source>
        <dbReference type="Pfam" id="PF07244"/>
    </source>
</evidence>
<feature type="domain" description="POTRA" evidence="5">
    <location>
        <begin position="243"/>
        <end position="296"/>
    </location>
</feature>
<dbReference type="RefSeq" id="WP_377213020.1">
    <property type="nucleotide sequence ID" value="NZ_JBHTJV010000010.1"/>
</dbReference>
<dbReference type="Pfam" id="PF07244">
    <property type="entry name" value="POTRA"/>
    <property type="match status" value="1"/>
</dbReference>
<accession>A0ABW3FJZ5</accession>
<keyword evidence="2" id="KW-1134">Transmembrane beta strand</keyword>
<dbReference type="Gene3D" id="2.40.160.50">
    <property type="entry name" value="membrane protein fhac: a member of the omp85/tpsb transporter family"/>
    <property type="match status" value="1"/>
</dbReference>
<keyword evidence="2" id="KW-0812">Transmembrane</keyword>
<evidence type="ECO:0000256" key="1">
    <source>
        <dbReference type="ARBA" id="ARBA00004370"/>
    </source>
</evidence>
<evidence type="ECO:0000256" key="3">
    <source>
        <dbReference type="ARBA" id="ARBA00023136"/>
    </source>
</evidence>
<dbReference type="PANTHER" id="PTHR12815:SF42">
    <property type="entry name" value="BACTERIAL SURFACE ANTIGEN (D15) DOMAIN-CONTAINING PROTEIN"/>
    <property type="match status" value="1"/>
</dbReference>
<evidence type="ECO:0000259" key="4">
    <source>
        <dbReference type="Pfam" id="PF01103"/>
    </source>
</evidence>
<dbReference type="Pfam" id="PF01103">
    <property type="entry name" value="Omp85"/>
    <property type="match status" value="1"/>
</dbReference>
<protein>
    <submittedName>
        <fullName evidence="6">Autotransporter assembly complex family protein</fullName>
    </submittedName>
</protein>
<name>A0ABW3FJZ5_9HYPH</name>
<dbReference type="PANTHER" id="PTHR12815">
    <property type="entry name" value="SORTING AND ASSEMBLY MACHINERY SAMM50 PROTEIN FAMILY MEMBER"/>
    <property type="match status" value="1"/>
</dbReference>
<dbReference type="Gene3D" id="3.10.20.310">
    <property type="entry name" value="membrane protein fhac"/>
    <property type="match status" value="1"/>
</dbReference>
<gene>
    <name evidence="6" type="ORF">ACFQ14_12135</name>
</gene>
<keyword evidence="3" id="KW-0472">Membrane</keyword>
<proteinExistence type="predicted"/>
<evidence type="ECO:0000313" key="6">
    <source>
        <dbReference type="EMBL" id="MFD0917159.1"/>
    </source>
</evidence>